<keyword evidence="1" id="KW-0812">Transmembrane</keyword>
<proteinExistence type="predicted"/>
<feature type="transmembrane region" description="Helical" evidence="1">
    <location>
        <begin position="173"/>
        <end position="195"/>
    </location>
</feature>
<feature type="domain" description="EAL" evidence="2">
    <location>
        <begin position="377"/>
        <end position="627"/>
    </location>
</feature>
<evidence type="ECO:0000313" key="4">
    <source>
        <dbReference type="EMBL" id="GGD98736.1"/>
    </source>
</evidence>
<evidence type="ECO:0000259" key="3">
    <source>
        <dbReference type="PROSITE" id="PS50887"/>
    </source>
</evidence>
<dbReference type="CDD" id="cd01948">
    <property type="entry name" value="EAL"/>
    <property type="match status" value="1"/>
</dbReference>
<dbReference type="PANTHER" id="PTHR44757:SF2">
    <property type="entry name" value="BIOFILM ARCHITECTURE MAINTENANCE PROTEIN MBAA"/>
    <property type="match status" value="1"/>
</dbReference>
<dbReference type="PROSITE" id="PS50887">
    <property type="entry name" value="GGDEF"/>
    <property type="match status" value="1"/>
</dbReference>
<dbReference type="InterPro" id="IPR043128">
    <property type="entry name" value="Rev_trsase/Diguanyl_cyclase"/>
</dbReference>
<protein>
    <recommendedName>
        <fullName evidence="6">Diguanylate cyclase (GGDEF)-like protein</fullName>
    </recommendedName>
</protein>
<dbReference type="RefSeq" id="WP_188907776.1">
    <property type="nucleotide sequence ID" value="NZ_BMIQ01000002.1"/>
</dbReference>
<evidence type="ECO:0000256" key="1">
    <source>
        <dbReference type="SAM" id="Phobius"/>
    </source>
</evidence>
<dbReference type="NCBIfam" id="TIGR00254">
    <property type="entry name" value="GGDEF"/>
    <property type="match status" value="1"/>
</dbReference>
<dbReference type="CDD" id="cd01949">
    <property type="entry name" value="GGDEF"/>
    <property type="match status" value="1"/>
</dbReference>
<dbReference type="InterPro" id="IPR001633">
    <property type="entry name" value="EAL_dom"/>
</dbReference>
<evidence type="ECO:0008006" key="6">
    <source>
        <dbReference type="Google" id="ProtNLM"/>
    </source>
</evidence>
<gene>
    <name evidence="4" type="ORF">GCM10011390_16890</name>
</gene>
<dbReference type="AlphaFoldDB" id="A0A917E2J3"/>
<dbReference type="Gene3D" id="3.30.70.270">
    <property type="match status" value="1"/>
</dbReference>
<reference evidence="4" key="2">
    <citation type="submission" date="2020-09" db="EMBL/GenBank/DDBJ databases">
        <authorList>
            <person name="Sun Q."/>
            <person name="Zhou Y."/>
        </authorList>
    </citation>
    <scope>NUCLEOTIDE SEQUENCE</scope>
    <source>
        <strain evidence="4">CGMCC 1.15367</strain>
    </source>
</reference>
<sequence length="649" mass="70764">MPQREDRWEIPLLVLTAGLGLAAIWMLFASVHYMQRISRSAENNVVYEVLTTAPELARLQAALAQRFLPGSQVGDDDVALRFQILQNRTDLLANRESSRVRGDTPEALLLIDQIRRVVAEVTPRMEALRSAGDATAVLHAFEPLNAKAARLAALTTSATADRIATNEGKLRDIFWLLLLEIAGLLACGLTLVTLLRRARRRSRDLAEKDTLTGLASRLSFNAVLATEFERRRGPGRLAVLMFDLDHFKHVNDTLGHAAGDRLLVAVAERLRPALADAALFARLSGDEFAAIFLSDGAEGEAERAAIRILDAFVPPFEILGTTISASASIGVAALEGGEGQPEELLKNADLALYDVKANGRSGLRLCHAELKRGYLARQTLAADLEHALRREELGLAFQPILALETLETRGFEALLRWHHPERGAISPAEFIPIAEETRLILPIGRWVIDEACRVAAEWPEEIGIAVNLSARQFADPLLLPGITTSLRRHGVAAGRLTLEITESALIRDDGAARAMLDEMRALGMRTALDDFGTGYASLSYLTRFPFDVIKIDQSFVRGSGPRSNDATIIETICDLARRLDLVIVAEGVETEEQLAMLRAAGCDKGQGYLFDRPLGEAASAARLAAERLKATRTALHASASDQRQGTAGR</sequence>
<feature type="transmembrane region" description="Helical" evidence="1">
    <location>
        <begin position="12"/>
        <end position="34"/>
    </location>
</feature>
<comment type="caution">
    <text evidence="4">The sequence shown here is derived from an EMBL/GenBank/DDBJ whole genome shotgun (WGS) entry which is preliminary data.</text>
</comment>
<dbReference type="InterPro" id="IPR052155">
    <property type="entry name" value="Biofilm_reg_signaling"/>
</dbReference>
<dbReference type="SUPFAM" id="SSF141868">
    <property type="entry name" value="EAL domain-like"/>
    <property type="match status" value="1"/>
</dbReference>
<keyword evidence="5" id="KW-1185">Reference proteome</keyword>
<dbReference type="Pfam" id="PF00990">
    <property type="entry name" value="GGDEF"/>
    <property type="match status" value="1"/>
</dbReference>
<dbReference type="PROSITE" id="PS50883">
    <property type="entry name" value="EAL"/>
    <property type="match status" value="1"/>
</dbReference>
<dbReference type="InterPro" id="IPR000160">
    <property type="entry name" value="GGDEF_dom"/>
</dbReference>
<dbReference type="Gene3D" id="3.20.20.450">
    <property type="entry name" value="EAL domain"/>
    <property type="match status" value="1"/>
</dbReference>
<keyword evidence="1" id="KW-1133">Transmembrane helix</keyword>
<dbReference type="PANTHER" id="PTHR44757">
    <property type="entry name" value="DIGUANYLATE CYCLASE DGCP"/>
    <property type="match status" value="1"/>
</dbReference>
<dbReference type="SMART" id="SM00052">
    <property type="entry name" value="EAL"/>
    <property type="match status" value="1"/>
</dbReference>
<dbReference type="SUPFAM" id="SSF55073">
    <property type="entry name" value="Nucleotide cyclase"/>
    <property type="match status" value="1"/>
</dbReference>
<dbReference type="EMBL" id="BMIQ01000002">
    <property type="protein sequence ID" value="GGD98736.1"/>
    <property type="molecule type" value="Genomic_DNA"/>
</dbReference>
<feature type="domain" description="GGDEF" evidence="3">
    <location>
        <begin position="235"/>
        <end position="368"/>
    </location>
</feature>
<dbReference type="Pfam" id="PF00563">
    <property type="entry name" value="EAL"/>
    <property type="match status" value="1"/>
</dbReference>
<accession>A0A917E2J3</accession>
<keyword evidence="1" id="KW-0472">Membrane</keyword>
<dbReference type="Proteomes" id="UP000644699">
    <property type="component" value="Unassembled WGS sequence"/>
</dbReference>
<dbReference type="SMART" id="SM00267">
    <property type="entry name" value="GGDEF"/>
    <property type="match status" value="1"/>
</dbReference>
<reference evidence="4" key="1">
    <citation type="journal article" date="2014" name="Int. J. Syst. Evol. Microbiol.">
        <title>Complete genome sequence of Corynebacterium casei LMG S-19264T (=DSM 44701T), isolated from a smear-ripened cheese.</title>
        <authorList>
            <consortium name="US DOE Joint Genome Institute (JGI-PGF)"/>
            <person name="Walter F."/>
            <person name="Albersmeier A."/>
            <person name="Kalinowski J."/>
            <person name="Ruckert C."/>
        </authorList>
    </citation>
    <scope>NUCLEOTIDE SEQUENCE</scope>
    <source>
        <strain evidence="4">CGMCC 1.15367</strain>
    </source>
</reference>
<name>A0A917E2J3_9HYPH</name>
<organism evidence="4 5">
    <name type="scientific">Aureimonas endophytica</name>
    <dbReference type="NCBI Taxonomy" id="2027858"/>
    <lineage>
        <taxon>Bacteria</taxon>
        <taxon>Pseudomonadati</taxon>
        <taxon>Pseudomonadota</taxon>
        <taxon>Alphaproteobacteria</taxon>
        <taxon>Hyphomicrobiales</taxon>
        <taxon>Aurantimonadaceae</taxon>
        <taxon>Aureimonas</taxon>
    </lineage>
</organism>
<dbReference type="InterPro" id="IPR029787">
    <property type="entry name" value="Nucleotide_cyclase"/>
</dbReference>
<evidence type="ECO:0000313" key="5">
    <source>
        <dbReference type="Proteomes" id="UP000644699"/>
    </source>
</evidence>
<evidence type="ECO:0000259" key="2">
    <source>
        <dbReference type="PROSITE" id="PS50883"/>
    </source>
</evidence>
<dbReference type="InterPro" id="IPR035919">
    <property type="entry name" value="EAL_sf"/>
</dbReference>